<organism evidence="2">
    <name type="scientific">Harpegnathos saltator</name>
    <name type="common">Jerdon's jumping ant</name>
    <dbReference type="NCBI Taxonomy" id="610380"/>
    <lineage>
        <taxon>Eukaryota</taxon>
        <taxon>Metazoa</taxon>
        <taxon>Ecdysozoa</taxon>
        <taxon>Arthropoda</taxon>
        <taxon>Hexapoda</taxon>
        <taxon>Insecta</taxon>
        <taxon>Pterygota</taxon>
        <taxon>Neoptera</taxon>
        <taxon>Endopterygota</taxon>
        <taxon>Hymenoptera</taxon>
        <taxon>Apocrita</taxon>
        <taxon>Aculeata</taxon>
        <taxon>Formicoidea</taxon>
        <taxon>Formicidae</taxon>
        <taxon>Ponerinae</taxon>
        <taxon>Ponerini</taxon>
        <taxon>Harpegnathos</taxon>
    </lineage>
</organism>
<dbReference type="PANTHER" id="PTHR46060:SF1">
    <property type="entry name" value="MARINER MOS1 TRANSPOSASE-LIKE PROTEIN"/>
    <property type="match status" value="1"/>
</dbReference>
<evidence type="ECO:0000313" key="2">
    <source>
        <dbReference type="Proteomes" id="UP000008237"/>
    </source>
</evidence>
<accession>E2BI12</accession>
<protein>
    <recommendedName>
        <fullName evidence="3">Histone-lysine N-methyltransferase SETMAR</fullName>
    </recommendedName>
</protein>
<feature type="non-terminal residue" evidence="1">
    <location>
        <position position="1"/>
    </location>
</feature>
<proteinExistence type="predicted"/>
<name>E2BI12_HARSA</name>
<keyword evidence="2" id="KW-1185">Reference proteome</keyword>
<dbReference type="OMA" id="FASNKEC"/>
<reference evidence="1 2" key="1">
    <citation type="journal article" date="2010" name="Science">
        <title>Genomic comparison of the ants Camponotus floridanus and Harpegnathos saltator.</title>
        <authorList>
            <person name="Bonasio R."/>
            <person name="Zhang G."/>
            <person name="Ye C."/>
            <person name="Mutti N.S."/>
            <person name="Fang X."/>
            <person name="Qin N."/>
            <person name="Donahue G."/>
            <person name="Yang P."/>
            <person name="Li Q."/>
            <person name="Li C."/>
            <person name="Zhang P."/>
            <person name="Huang Z."/>
            <person name="Berger S.L."/>
            <person name="Reinberg D."/>
            <person name="Wang J."/>
            <person name="Liebig J."/>
        </authorList>
    </citation>
    <scope>NUCLEOTIDE SEQUENCE [LARGE SCALE GENOMIC DNA]</scope>
    <source>
        <strain evidence="1 2">R22 G/1</strain>
    </source>
</reference>
<dbReference type="InParanoid" id="E2BI12"/>
<feature type="non-terminal residue" evidence="1">
    <location>
        <position position="64"/>
    </location>
</feature>
<dbReference type="InterPro" id="IPR036397">
    <property type="entry name" value="RNaseH_sf"/>
</dbReference>
<dbReference type="EMBL" id="GL448416">
    <property type="protein sequence ID" value="EFN84671.1"/>
    <property type="molecule type" value="Genomic_DNA"/>
</dbReference>
<dbReference type="Proteomes" id="UP000008237">
    <property type="component" value="Unassembled WGS sequence"/>
</dbReference>
<dbReference type="GO" id="GO:0003676">
    <property type="term" value="F:nucleic acid binding"/>
    <property type="evidence" value="ECO:0007669"/>
    <property type="project" value="InterPro"/>
</dbReference>
<dbReference type="OrthoDB" id="10017160at2759"/>
<sequence>RRIILHQDNASSHTSVQKGALLRTEKVELMGHPPYSPDLTPNDFFLFPQIKNKLRGQRFSTPEE</sequence>
<evidence type="ECO:0008006" key="3">
    <source>
        <dbReference type="Google" id="ProtNLM"/>
    </source>
</evidence>
<dbReference type="PANTHER" id="PTHR46060">
    <property type="entry name" value="MARINER MOS1 TRANSPOSASE-LIKE PROTEIN"/>
    <property type="match status" value="1"/>
</dbReference>
<dbReference type="Gene3D" id="3.30.420.10">
    <property type="entry name" value="Ribonuclease H-like superfamily/Ribonuclease H"/>
    <property type="match status" value="1"/>
</dbReference>
<dbReference type="AlphaFoldDB" id="E2BI12"/>
<dbReference type="InterPro" id="IPR052709">
    <property type="entry name" value="Transposase-MT_Hybrid"/>
</dbReference>
<gene>
    <name evidence="1" type="ORF">EAI_07801</name>
</gene>
<evidence type="ECO:0000313" key="1">
    <source>
        <dbReference type="EMBL" id="EFN84671.1"/>
    </source>
</evidence>